<dbReference type="RefSeq" id="WP_218321122.1">
    <property type="nucleotide sequence ID" value="NZ_JAEEGC010000063.1"/>
</dbReference>
<keyword evidence="6" id="KW-1185">Reference proteome</keyword>
<evidence type="ECO:0000259" key="4">
    <source>
        <dbReference type="Pfam" id="PF01967"/>
    </source>
</evidence>
<evidence type="ECO:0000256" key="3">
    <source>
        <dbReference type="HAMAP-Rule" id="MF_01224"/>
    </source>
</evidence>
<evidence type="ECO:0000256" key="1">
    <source>
        <dbReference type="ARBA" id="ARBA00023150"/>
    </source>
</evidence>
<dbReference type="Proteomes" id="UP000694308">
    <property type="component" value="Unassembled WGS sequence"/>
</dbReference>
<keyword evidence="1 3" id="KW-0501">Molybdenum cofactor biosynthesis</keyword>
<comment type="function">
    <text evidence="3">Catalyzes the conversion of (8S)-3',8-cyclo-7,8-dihydroguanosine 5'-triphosphate to cyclic pyranopterin monophosphate (cPMP).</text>
</comment>
<dbReference type="EC" id="4.6.1.17" evidence="3"/>
<accession>A0A949X352</accession>
<organism evidence="5 6">
    <name type="scientific">Clostridium thailandense</name>
    <dbReference type="NCBI Taxonomy" id="2794346"/>
    <lineage>
        <taxon>Bacteria</taxon>
        <taxon>Bacillati</taxon>
        <taxon>Bacillota</taxon>
        <taxon>Clostridia</taxon>
        <taxon>Eubacteriales</taxon>
        <taxon>Clostridiaceae</taxon>
        <taxon>Clostridium</taxon>
    </lineage>
</organism>
<comment type="similarity">
    <text evidence="3">Belongs to the MoaC family.</text>
</comment>
<dbReference type="HAMAP" id="MF_01224_B">
    <property type="entry name" value="MoaC_B"/>
    <property type="match status" value="1"/>
</dbReference>
<feature type="domain" description="Molybdopterin cofactor biosynthesis C (MoaC)" evidence="4">
    <location>
        <begin position="14"/>
        <end position="149"/>
    </location>
</feature>
<gene>
    <name evidence="3 5" type="primary">moaC</name>
    <name evidence="5" type="ORF">I6U48_14195</name>
</gene>
<dbReference type="NCBIfam" id="TIGR00581">
    <property type="entry name" value="moaC"/>
    <property type="match status" value="1"/>
</dbReference>
<sequence>MDLTHINSQGRAKMVDVSEKEDTAREAIAIASIYMKKETLERIKEGGIKKGDVLSVAQVGGIMGAKNTSQIIPMCHPINISGCDISFELDSEKNKIDIKAKAKTVGKTGIEMEALTAVSTAALTIYDMCKAIDREMIISDIMLVEKSGGKSGLFQRKNI</sequence>
<dbReference type="PANTHER" id="PTHR22960:SF29">
    <property type="entry name" value="CYCLIC PYRANOPTERIN MONOPHOSPHATE SYNTHASE"/>
    <property type="match status" value="1"/>
</dbReference>
<name>A0A949X352_9CLOT</name>
<feature type="active site" evidence="3">
    <location>
        <position position="127"/>
    </location>
</feature>
<dbReference type="InterPro" id="IPR002820">
    <property type="entry name" value="Mopterin_CF_biosynth-C_dom"/>
</dbReference>
<dbReference type="GO" id="GO:0061799">
    <property type="term" value="F:cyclic pyranopterin monophosphate synthase activity"/>
    <property type="evidence" value="ECO:0007669"/>
    <property type="project" value="UniProtKB-UniRule"/>
</dbReference>
<dbReference type="InterPro" id="IPR047594">
    <property type="entry name" value="MoaC_bact/euk"/>
</dbReference>
<reference evidence="5" key="1">
    <citation type="submission" date="2020-12" db="EMBL/GenBank/DDBJ databases">
        <title>Clostridium thailandense sp. nov., a novel acetogenic bacterium isolated from peat land soil in Thailand.</title>
        <authorList>
            <person name="Chaikitkaew S."/>
            <person name="Birkeland N.K."/>
        </authorList>
    </citation>
    <scope>NUCLEOTIDE SEQUENCE</scope>
    <source>
        <strain evidence="5">PL3</strain>
    </source>
</reference>
<dbReference type="NCBIfam" id="NF006870">
    <property type="entry name" value="PRK09364.1"/>
    <property type="match status" value="1"/>
</dbReference>
<protein>
    <recommendedName>
        <fullName evidence="3">Cyclic pyranopterin monophosphate synthase</fullName>
        <ecNumber evidence="3">4.6.1.17</ecNumber>
    </recommendedName>
    <alternativeName>
        <fullName evidence="3">Molybdenum cofactor biosynthesis protein C</fullName>
    </alternativeName>
</protein>
<evidence type="ECO:0000313" key="6">
    <source>
        <dbReference type="Proteomes" id="UP000694308"/>
    </source>
</evidence>
<evidence type="ECO:0000313" key="5">
    <source>
        <dbReference type="EMBL" id="MBV7274054.1"/>
    </source>
</evidence>
<dbReference type="EMBL" id="JAEEGC010000063">
    <property type="protein sequence ID" value="MBV7274054.1"/>
    <property type="molecule type" value="Genomic_DNA"/>
</dbReference>
<comment type="subunit">
    <text evidence="3">Homohexamer; trimer of dimers.</text>
</comment>
<dbReference type="Pfam" id="PF01967">
    <property type="entry name" value="MoaC"/>
    <property type="match status" value="1"/>
</dbReference>
<feature type="binding site" evidence="3">
    <location>
        <begin position="112"/>
        <end position="113"/>
    </location>
    <ligand>
        <name>substrate</name>
    </ligand>
</feature>
<dbReference type="InterPro" id="IPR023045">
    <property type="entry name" value="MoaC"/>
</dbReference>
<comment type="pathway">
    <text evidence="3">Cofactor biosynthesis; molybdopterin biosynthesis.</text>
</comment>
<dbReference type="PANTHER" id="PTHR22960">
    <property type="entry name" value="MOLYBDOPTERIN COFACTOR SYNTHESIS PROTEIN A"/>
    <property type="match status" value="1"/>
</dbReference>
<comment type="caution">
    <text evidence="5">The sequence shown here is derived from an EMBL/GenBank/DDBJ whole genome shotgun (WGS) entry which is preliminary data.</text>
</comment>
<dbReference type="InterPro" id="IPR050105">
    <property type="entry name" value="MoCo_biosynth_MoaA/MoaC"/>
</dbReference>
<keyword evidence="2 3" id="KW-0456">Lyase</keyword>
<dbReference type="GO" id="GO:0006777">
    <property type="term" value="P:Mo-molybdopterin cofactor biosynthetic process"/>
    <property type="evidence" value="ECO:0007669"/>
    <property type="project" value="UniProtKB-UniRule"/>
</dbReference>
<proteinExistence type="inferred from homology"/>
<evidence type="ECO:0000256" key="2">
    <source>
        <dbReference type="ARBA" id="ARBA00023239"/>
    </source>
</evidence>
<dbReference type="CDD" id="cd01420">
    <property type="entry name" value="MoaC_PE"/>
    <property type="match status" value="1"/>
</dbReference>
<feature type="binding site" evidence="3">
    <location>
        <begin position="74"/>
        <end position="76"/>
    </location>
    <ligand>
        <name>substrate</name>
    </ligand>
</feature>
<dbReference type="AlphaFoldDB" id="A0A949X352"/>
<comment type="catalytic activity">
    <reaction evidence="3">
        <text>(8S)-3',8-cyclo-7,8-dihydroguanosine 5'-triphosphate = cyclic pyranopterin phosphate + diphosphate</text>
        <dbReference type="Rhea" id="RHEA:49580"/>
        <dbReference type="ChEBI" id="CHEBI:33019"/>
        <dbReference type="ChEBI" id="CHEBI:59648"/>
        <dbReference type="ChEBI" id="CHEBI:131766"/>
        <dbReference type="EC" id="4.6.1.17"/>
    </reaction>
</comment>